<organism evidence="2 3">
    <name type="scientific">Phytophthora fragariaefolia</name>
    <dbReference type="NCBI Taxonomy" id="1490495"/>
    <lineage>
        <taxon>Eukaryota</taxon>
        <taxon>Sar</taxon>
        <taxon>Stramenopiles</taxon>
        <taxon>Oomycota</taxon>
        <taxon>Peronosporomycetes</taxon>
        <taxon>Peronosporales</taxon>
        <taxon>Peronosporaceae</taxon>
        <taxon>Phytophthora</taxon>
    </lineage>
</organism>
<dbReference type="InterPro" id="IPR036397">
    <property type="entry name" value="RNaseH_sf"/>
</dbReference>
<feature type="domain" description="Integrase catalytic" evidence="1">
    <location>
        <begin position="198"/>
        <end position="362"/>
    </location>
</feature>
<dbReference type="SUPFAM" id="SSF53098">
    <property type="entry name" value="Ribonuclease H-like"/>
    <property type="match status" value="1"/>
</dbReference>
<dbReference type="PANTHER" id="PTHR37984">
    <property type="entry name" value="PROTEIN CBG26694"/>
    <property type="match status" value="1"/>
</dbReference>
<dbReference type="InterPro" id="IPR050951">
    <property type="entry name" value="Retrovirus_Pol_polyprotein"/>
</dbReference>
<evidence type="ECO:0000259" key="1">
    <source>
        <dbReference type="PROSITE" id="PS50994"/>
    </source>
</evidence>
<gene>
    <name evidence="2" type="ORF">Pfra01_000630600</name>
</gene>
<sequence>MTATEPAGRLHRWSLTLQEYDFSIQYRPGHENRVADALSRNPVEDNAVLATTAEDEIEIGIPSSTTNGTPSEIDFVRKTCAPEPLINEEVEKAVQQAIRTALARRVEASELGIVQFTDADIKEEHSKSAMVQTLLQRGSYRGQQVFRKDDGLIYAETGVAEERIVLPAVFWALAFKEAHDSIWAGHLRGPQTYDRVGRISCPTIAECKNGRCLRSMGPLPQTIHGNKYVIAAVEYTTRYAVAVAVTQHDAKMIAKFLMEKVVLVYGPMREIMMDGAREFGSKAIVELLNLMQARQSTPVPYRPNLLGLVERFHRTWKDMVSLYINEEQDDWDDFVPCALYAYNSSPHATHGYQPNELMFGRKLRTPAELLRRSRLVHPRQNLEAYHEVLLKDLKTAQE</sequence>
<name>A0A9W6UCB2_9STRA</name>
<evidence type="ECO:0000313" key="3">
    <source>
        <dbReference type="Proteomes" id="UP001165121"/>
    </source>
</evidence>
<dbReference type="AlphaFoldDB" id="A0A9W6UCB2"/>
<keyword evidence="3" id="KW-1185">Reference proteome</keyword>
<proteinExistence type="predicted"/>
<dbReference type="EMBL" id="BSXT01000535">
    <property type="protein sequence ID" value="GMF29461.1"/>
    <property type="molecule type" value="Genomic_DNA"/>
</dbReference>
<evidence type="ECO:0000313" key="2">
    <source>
        <dbReference type="EMBL" id="GMF29461.1"/>
    </source>
</evidence>
<dbReference type="PROSITE" id="PS50994">
    <property type="entry name" value="INTEGRASE"/>
    <property type="match status" value="1"/>
</dbReference>
<comment type="caution">
    <text evidence="2">The sequence shown here is derived from an EMBL/GenBank/DDBJ whole genome shotgun (WGS) entry which is preliminary data.</text>
</comment>
<accession>A0A9W6UCB2</accession>
<dbReference type="GO" id="GO:0003676">
    <property type="term" value="F:nucleic acid binding"/>
    <property type="evidence" value="ECO:0007669"/>
    <property type="project" value="InterPro"/>
</dbReference>
<dbReference type="InterPro" id="IPR012337">
    <property type="entry name" value="RNaseH-like_sf"/>
</dbReference>
<dbReference type="Proteomes" id="UP001165121">
    <property type="component" value="Unassembled WGS sequence"/>
</dbReference>
<protein>
    <submittedName>
        <fullName evidence="2">Unnamed protein product</fullName>
    </submittedName>
</protein>
<dbReference type="InterPro" id="IPR001584">
    <property type="entry name" value="Integrase_cat-core"/>
</dbReference>
<dbReference type="PANTHER" id="PTHR37984:SF15">
    <property type="entry name" value="INTEGRASE CATALYTIC DOMAIN-CONTAINING PROTEIN"/>
    <property type="match status" value="1"/>
</dbReference>
<dbReference type="Gene3D" id="3.30.420.10">
    <property type="entry name" value="Ribonuclease H-like superfamily/Ribonuclease H"/>
    <property type="match status" value="1"/>
</dbReference>
<dbReference type="OrthoDB" id="413122at2759"/>
<dbReference type="GO" id="GO:0015074">
    <property type="term" value="P:DNA integration"/>
    <property type="evidence" value="ECO:0007669"/>
    <property type="project" value="InterPro"/>
</dbReference>
<reference evidence="2" key="1">
    <citation type="submission" date="2023-04" db="EMBL/GenBank/DDBJ databases">
        <title>Phytophthora fragariaefolia NBRC 109709.</title>
        <authorList>
            <person name="Ichikawa N."/>
            <person name="Sato H."/>
            <person name="Tonouchi N."/>
        </authorList>
    </citation>
    <scope>NUCLEOTIDE SEQUENCE</scope>
    <source>
        <strain evidence="2">NBRC 109709</strain>
    </source>
</reference>